<keyword evidence="10" id="KW-0472">Membrane</keyword>
<keyword evidence="8 12" id="KW-0418">Kinase</keyword>
<evidence type="ECO:0000256" key="9">
    <source>
        <dbReference type="ARBA" id="ARBA00022840"/>
    </source>
</evidence>
<evidence type="ECO:0000259" key="11">
    <source>
        <dbReference type="PROSITE" id="PS50109"/>
    </source>
</evidence>
<dbReference type="SUPFAM" id="SSF55874">
    <property type="entry name" value="ATPase domain of HSP90 chaperone/DNA topoisomerase II/histidine kinase"/>
    <property type="match status" value="1"/>
</dbReference>
<keyword evidence="10" id="KW-1133">Transmembrane helix</keyword>
<dbReference type="InterPro" id="IPR036890">
    <property type="entry name" value="HATPase_C_sf"/>
</dbReference>
<comment type="caution">
    <text evidence="12">The sequence shown here is derived from an EMBL/GenBank/DDBJ whole genome shotgun (WGS) entry which is preliminary data.</text>
</comment>
<feature type="domain" description="Histidine kinase" evidence="11">
    <location>
        <begin position="279"/>
        <end position="485"/>
    </location>
</feature>
<keyword evidence="6" id="KW-0808">Transferase</keyword>
<dbReference type="InterPro" id="IPR003594">
    <property type="entry name" value="HATPase_dom"/>
</dbReference>
<dbReference type="SMART" id="SM00388">
    <property type="entry name" value="HisKA"/>
    <property type="match status" value="1"/>
</dbReference>
<sequence length="485" mass="53232">MISRFQRLPLQTKGALYVLLLITGIFLAVALVVYTSVNRDLEQQLVSENLRMVRDLSTSARSPLLTTDLAALQTLVEQAGSNRAVEAVVITDATQRTLASTKLSELGQKRPDWASDSAPASPSSSALDLLPLTSSKLLKTASHPINVRDELLGRVHVRFDPEELQQIVAENLSATLQKLLWLGLLTGVVGTAGAFLVSGFVTRPIRRLTGQVEAMEREFATAGSEDESGPPAGDELARLQHGFGRLRSTLSSYLIELDRLHRKQQAQYCLATIGEMSAHVAHELRNSLSSLRGAARYLRRHPEASQKAEFSEIIEEEVYRLYEMTEGFLDFSRPFEPQLEERDLCALIRDTCGRLENDYANAGVTLDCRCSEEKRCPVDAQLLHQALVNLLTNALDALEPGDRVSVWLEPGPRSTRKIIVRDTGPGIPEADRERIFKPFVTTKNHGSGLGLAVVSKVVLQHGGQVEVDDAPGGGARFTLTLPRTG</sequence>
<dbReference type="GO" id="GO:0016301">
    <property type="term" value="F:kinase activity"/>
    <property type="evidence" value="ECO:0007669"/>
    <property type="project" value="UniProtKB-KW"/>
</dbReference>
<dbReference type="InterPro" id="IPR050980">
    <property type="entry name" value="2C_sensor_his_kinase"/>
</dbReference>
<dbReference type="Gene3D" id="1.10.287.130">
    <property type="match status" value="1"/>
</dbReference>
<dbReference type="Gene3D" id="6.10.340.10">
    <property type="match status" value="1"/>
</dbReference>
<dbReference type="CDD" id="cd00082">
    <property type="entry name" value="HisKA"/>
    <property type="match status" value="1"/>
</dbReference>
<evidence type="ECO:0000313" key="13">
    <source>
        <dbReference type="Proteomes" id="UP001575181"/>
    </source>
</evidence>
<dbReference type="SMART" id="SM00387">
    <property type="entry name" value="HATPase_c"/>
    <property type="match status" value="1"/>
</dbReference>
<dbReference type="Pfam" id="PF02518">
    <property type="entry name" value="HATPase_c"/>
    <property type="match status" value="1"/>
</dbReference>
<keyword evidence="5" id="KW-0597">Phosphoprotein</keyword>
<dbReference type="PANTHER" id="PTHR44936">
    <property type="entry name" value="SENSOR PROTEIN CREC"/>
    <property type="match status" value="1"/>
</dbReference>
<dbReference type="PROSITE" id="PS50109">
    <property type="entry name" value="HIS_KIN"/>
    <property type="match status" value="1"/>
</dbReference>
<evidence type="ECO:0000256" key="8">
    <source>
        <dbReference type="ARBA" id="ARBA00022777"/>
    </source>
</evidence>
<proteinExistence type="predicted"/>
<dbReference type="PRINTS" id="PR00344">
    <property type="entry name" value="BCTRLSENSOR"/>
</dbReference>
<keyword evidence="13" id="KW-1185">Reference proteome</keyword>
<dbReference type="Pfam" id="PF00512">
    <property type="entry name" value="HisKA"/>
    <property type="match status" value="1"/>
</dbReference>
<dbReference type="InterPro" id="IPR003661">
    <property type="entry name" value="HisK_dim/P_dom"/>
</dbReference>
<evidence type="ECO:0000256" key="10">
    <source>
        <dbReference type="SAM" id="Phobius"/>
    </source>
</evidence>
<name>A0ABV4TUQ8_9GAMM</name>
<evidence type="ECO:0000256" key="7">
    <source>
        <dbReference type="ARBA" id="ARBA00022741"/>
    </source>
</evidence>
<dbReference type="InterPro" id="IPR005467">
    <property type="entry name" value="His_kinase_dom"/>
</dbReference>
<dbReference type="EMBL" id="JBGUAW010000002">
    <property type="protein sequence ID" value="MFA9459861.1"/>
    <property type="molecule type" value="Genomic_DNA"/>
</dbReference>
<accession>A0ABV4TUQ8</accession>
<comment type="subcellular location">
    <subcellularLocation>
        <location evidence="2">Cell membrane</location>
        <topology evidence="2">Multi-pass membrane protein</topology>
    </subcellularLocation>
</comment>
<dbReference type="PANTHER" id="PTHR44936:SF10">
    <property type="entry name" value="SENSOR PROTEIN RSTB"/>
    <property type="match status" value="1"/>
</dbReference>
<dbReference type="EC" id="2.7.13.3" evidence="3"/>
<dbReference type="RefSeq" id="WP_373654646.1">
    <property type="nucleotide sequence ID" value="NZ_JBGUAW010000002.1"/>
</dbReference>
<keyword evidence="10" id="KW-0812">Transmembrane</keyword>
<dbReference type="SUPFAM" id="SSF47384">
    <property type="entry name" value="Homodimeric domain of signal transducing histidine kinase"/>
    <property type="match status" value="1"/>
</dbReference>
<protein>
    <recommendedName>
        <fullName evidence="3">histidine kinase</fullName>
        <ecNumber evidence="3">2.7.13.3</ecNumber>
    </recommendedName>
</protein>
<gene>
    <name evidence="12" type="ORF">ACERLL_03370</name>
</gene>
<dbReference type="InterPro" id="IPR036097">
    <property type="entry name" value="HisK_dim/P_sf"/>
</dbReference>
<dbReference type="Proteomes" id="UP001575181">
    <property type="component" value="Unassembled WGS sequence"/>
</dbReference>
<evidence type="ECO:0000256" key="5">
    <source>
        <dbReference type="ARBA" id="ARBA00022553"/>
    </source>
</evidence>
<evidence type="ECO:0000313" key="12">
    <source>
        <dbReference type="EMBL" id="MFA9459861.1"/>
    </source>
</evidence>
<evidence type="ECO:0000256" key="6">
    <source>
        <dbReference type="ARBA" id="ARBA00022679"/>
    </source>
</evidence>
<comment type="catalytic activity">
    <reaction evidence="1">
        <text>ATP + protein L-histidine = ADP + protein N-phospho-L-histidine.</text>
        <dbReference type="EC" id="2.7.13.3"/>
    </reaction>
</comment>
<keyword evidence="9" id="KW-0067">ATP-binding</keyword>
<dbReference type="InterPro" id="IPR004358">
    <property type="entry name" value="Sig_transdc_His_kin-like_C"/>
</dbReference>
<reference evidence="12 13" key="1">
    <citation type="submission" date="2024-08" db="EMBL/GenBank/DDBJ databases">
        <title>Whole-genome sequencing of halo(alkali)philic microorganisms from hypersaline lakes.</title>
        <authorList>
            <person name="Sorokin D.Y."/>
            <person name="Merkel A.Y."/>
            <person name="Messina E."/>
            <person name="Yakimov M."/>
        </authorList>
    </citation>
    <scope>NUCLEOTIDE SEQUENCE [LARGE SCALE GENOMIC DNA]</scope>
    <source>
        <strain evidence="12 13">Cl-TMA</strain>
    </source>
</reference>
<organism evidence="12 13">
    <name type="scientific">Thiohalorhabdus methylotrophus</name>
    <dbReference type="NCBI Taxonomy" id="3242694"/>
    <lineage>
        <taxon>Bacteria</taxon>
        <taxon>Pseudomonadati</taxon>
        <taxon>Pseudomonadota</taxon>
        <taxon>Gammaproteobacteria</taxon>
        <taxon>Thiohalorhabdales</taxon>
        <taxon>Thiohalorhabdaceae</taxon>
        <taxon>Thiohalorhabdus</taxon>
    </lineage>
</organism>
<feature type="transmembrane region" description="Helical" evidence="10">
    <location>
        <begin position="179"/>
        <end position="201"/>
    </location>
</feature>
<evidence type="ECO:0000256" key="4">
    <source>
        <dbReference type="ARBA" id="ARBA00022475"/>
    </source>
</evidence>
<dbReference type="Gene3D" id="3.30.565.10">
    <property type="entry name" value="Histidine kinase-like ATPase, C-terminal domain"/>
    <property type="match status" value="1"/>
</dbReference>
<keyword evidence="7" id="KW-0547">Nucleotide-binding</keyword>
<evidence type="ECO:0000256" key="1">
    <source>
        <dbReference type="ARBA" id="ARBA00000085"/>
    </source>
</evidence>
<feature type="transmembrane region" description="Helical" evidence="10">
    <location>
        <begin position="15"/>
        <end position="34"/>
    </location>
</feature>
<evidence type="ECO:0000256" key="3">
    <source>
        <dbReference type="ARBA" id="ARBA00012438"/>
    </source>
</evidence>
<keyword evidence="4" id="KW-1003">Cell membrane</keyword>
<dbReference type="CDD" id="cd00075">
    <property type="entry name" value="HATPase"/>
    <property type="match status" value="1"/>
</dbReference>
<evidence type="ECO:0000256" key="2">
    <source>
        <dbReference type="ARBA" id="ARBA00004651"/>
    </source>
</evidence>